<name>A0A914BDN0_PATMI</name>
<protein>
    <submittedName>
        <fullName evidence="2">Uncharacterized protein</fullName>
    </submittedName>
</protein>
<dbReference type="OrthoDB" id="6162963at2759"/>
<keyword evidence="3" id="KW-1185">Reference proteome</keyword>
<evidence type="ECO:0000313" key="2">
    <source>
        <dbReference type="EnsemblMetazoa" id="XP_038073542.1"/>
    </source>
</evidence>
<dbReference type="GO" id="GO:0003677">
    <property type="term" value="F:DNA binding"/>
    <property type="evidence" value="ECO:0007669"/>
    <property type="project" value="InterPro"/>
</dbReference>
<dbReference type="PANTHER" id="PTHR35824">
    <property type="entry name" value="MEMBRANE-ANCHORED JUNCTION PROTEIN MAJIN"/>
    <property type="match status" value="1"/>
</dbReference>
<proteinExistence type="predicted"/>
<dbReference type="GO" id="GO:0005637">
    <property type="term" value="C:nuclear inner membrane"/>
    <property type="evidence" value="ECO:0007669"/>
    <property type="project" value="TreeGrafter"/>
</dbReference>
<dbReference type="GeneID" id="119741737"/>
<dbReference type="OMA" id="DHSHVEC"/>
<dbReference type="GO" id="GO:0007129">
    <property type="term" value="P:homologous chromosome pairing at meiosis"/>
    <property type="evidence" value="ECO:0007669"/>
    <property type="project" value="TreeGrafter"/>
</dbReference>
<feature type="compositionally biased region" description="Basic and acidic residues" evidence="1">
    <location>
        <begin position="237"/>
        <end position="272"/>
    </location>
</feature>
<dbReference type="Proteomes" id="UP000887568">
    <property type="component" value="Unplaced"/>
</dbReference>
<dbReference type="PANTHER" id="PTHR35824:SF1">
    <property type="entry name" value="MEMBRANE-ANCHORED JUNCTION PROTEIN"/>
    <property type="match status" value="1"/>
</dbReference>
<feature type="compositionally biased region" description="Polar residues" evidence="1">
    <location>
        <begin position="130"/>
        <end position="147"/>
    </location>
</feature>
<dbReference type="InterPro" id="IPR027816">
    <property type="entry name" value="MAJIN"/>
</dbReference>
<reference evidence="2" key="1">
    <citation type="submission" date="2022-11" db="UniProtKB">
        <authorList>
            <consortium name="EnsemblMetazoa"/>
        </authorList>
    </citation>
    <scope>IDENTIFICATION</scope>
</reference>
<evidence type="ECO:0000256" key="1">
    <source>
        <dbReference type="SAM" id="MobiDB-lite"/>
    </source>
</evidence>
<dbReference type="AlphaFoldDB" id="A0A914BDN0"/>
<dbReference type="Pfam" id="PF15077">
    <property type="entry name" value="MAJIN"/>
    <property type="match status" value="1"/>
</dbReference>
<dbReference type="RefSeq" id="XP_038073542.1">
    <property type="nucleotide sequence ID" value="XM_038217614.1"/>
</dbReference>
<accession>A0A914BDN0</accession>
<dbReference type="EnsemblMetazoa" id="XM_038217614.1">
    <property type="protein sequence ID" value="XP_038073542.1"/>
    <property type="gene ID" value="LOC119741737"/>
</dbReference>
<evidence type="ECO:0000313" key="3">
    <source>
        <dbReference type="Proteomes" id="UP000887568"/>
    </source>
</evidence>
<feature type="compositionally biased region" description="Polar residues" evidence="1">
    <location>
        <begin position="223"/>
        <end position="236"/>
    </location>
</feature>
<feature type="region of interest" description="Disordered" evidence="1">
    <location>
        <begin position="119"/>
        <end position="289"/>
    </location>
</feature>
<sequence length="358" mass="40999">MWKPGPRSVGLNMETFKLPGRDTRLIKHNDTVYKIKLVYDTKEAGSSLPCDVKSVQQEIEEAISVILSGTLTPLKTDHFIIHTERKQWKLASHLTFTHHNQRLNVHASMFTLYIQARQDVGAQPRKRRSQSPQTQSMRQKEQASTQARPLGARKHTRRYEVKETLASSPPRPKKPRSSDKRIQDQELEQPGLPHRQYSLRNRDRLHSPDNRKRETTSRYHFRSQGQASQAKECQASQEKKQRGDSTGSEDRDTQQGKQDYVRRTSKPEEAEPRVGATASAQSPPAYPQGGVVQQDVQVRQLGRHEGEQYQLEEQMRLQRLAGNPQPPATAVAHYQLRSRGPFQRLVNAVLTPVKNLFT</sequence>
<feature type="compositionally biased region" description="Basic and acidic residues" evidence="1">
    <location>
        <begin position="200"/>
        <end position="217"/>
    </location>
</feature>
<dbReference type="GO" id="GO:0070197">
    <property type="term" value="P:meiotic attachment of telomere to nuclear envelope"/>
    <property type="evidence" value="ECO:0007669"/>
    <property type="project" value="TreeGrafter"/>
</dbReference>
<organism evidence="2 3">
    <name type="scientific">Patiria miniata</name>
    <name type="common">Bat star</name>
    <name type="synonym">Asterina miniata</name>
    <dbReference type="NCBI Taxonomy" id="46514"/>
    <lineage>
        <taxon>Eukaryota</taxon>
        <taxon>Metazoa</taxon>
        <taxon>Echinodermata</taxon>
        <taxon>Eleutherozoa</taxon>
        <taxon>Asterozoa</taxon>
        <taxon>Asteroidea</taxon>
        <taxon>Valvatacea</taxon>
        <taxon>Valvatida</taxon>
        <taxon>Asterinidae</taxon>
        <taxon>Patiria</taxon>
    </lineage>
</organism>